<dbReference type="Proteomes" id="UP000192578">
    <property type="component" value="Unassembled WGS sequence"/>
</dbReference>
<dbReference type="FunFam" id="2.70.40.10:FF:000004">
    <property type="entry name" value="Deoxyuridine triphosphatase"/>
    <property type="match status" value="1"/>
</dbReference>
<sequence length="385" mass="41044">MASNGTGKVLLRFKKLSDKAFSPSKGSQLAAGFDLRSAYEYEIAPQDKCVVLTDLQIAVPEGCYGRVAPRSGLAVKHFIDVGAGVVDADYRGNVGVVLFNFGKEPFKVSPGDRIAQLICEKVAMAELEEAKENLDETTRGAGGFGSTGSHCLILPFLRPSLSAMMAMIPIPPRMTLQSGSFSFSSSSSSSSQAAAPPKRSSSVSCSNLKDSTKGKGGGGRNRSVSAPPAKTSGVGGYGLTASCPTLAPSIRNLHNAGLPTIKEEDNEALAEDDDEAENLDVGAQTRGEVQFGKAWRRFPKLKSDYDHVDGGYHTFRGVADCDGRHSIPRNDSYSMNQPESGGEDGKHSWNCFPFGKTKKRIGNFIRSANQPQPAKAPKLHKNPVL</sequence>
<organism evidence="12 13">
    <name type="scientific">Hypsibius exemplaris</name>
    <name type="common">Freshwater tardigrade</name>
    <dbReference type="NCBI Taxonomy" id="2072580"/>
    <lineage>
        <taxon>Eukaryota</taxon>
        <taxon>Metazoa</taxon>
        <taxon>Ecdysozoa</taxon>
        <taxon>Tardigrada</taxon>
        <taxon>Eutardigrada</taxon>
        <taxon>Parachela</taxon>
        <taxon>Hypsibioidea</taxon>
        <taxon>Hypsibiidae</taxon>
        <taxon>Hypsibius</taxon>
    </lineage>
</organism>
<feature type="region of interest" description="Disordered" evidence="10">
    <location>
        <begin position="328"/>
        <end position="348"/>
    </location>
</feature>
<feature type="compositionally biased region" description="Polar residues" evidence="10">
    <location>
        <begin position="329"/>
        <end position="339"/>
    </location>
</feature>
<dbReference type="AlphaFoldDB" id="A0A1W0WIB0"/>
<evidence type="ECO:0000256" key="8">
    <source>
        <dbReference type="ARBA" id="ARBA00057946"/>
    </source>
</evidence>
<keyword evidence="4 9" id="KW-0378">Hydrolase</keyword>
<dbReference type="PANTHER" id="PTHR11241:SF0">
    <property type="entry name" value="DEOXYURIDINE 5'-TRIPHOSPHATE NUCLEOTIDOHYDROLASE"/>
    <property type="match status" value="1"/>
</dbReference>
<feature type="compositionally biased region" description="Low complexity" evidence="10">
    <location>
        <begin position="179"/>
        <end position="202"/>
    </location>
</feature>
<comment type="function">
    <text evidence="9">Involved in nucleotide metabolism via production of dUMP, the immediate precursor of thymidine nucleotides, and decreases the intracellular concentration of dUTP so that uracil cannot be incorporated into DNA.</text>
</comment>
<dbReference type="Pfam" id="PF00692">
    <property type="entry name" value="dUTPase"/>
    <property type="match status" value="1"/>
</dbReference>
<dbReference type="InterPro" id="IPR036157">
    <property type="entry name" value="dUTPase-like_sf"/>
</dbReference>
<feature type="region of interest" description="Disordered" evidence="10">
    <location>
        <begin position="365"/>
        <end position="385"/>
    </location>
</feature>
<dbReference type="NCBIfam" id="TIGR00576">
    <property type="entry name" value="dut"/>
    <property type="match status" value="1"/>
</dbReference>
<keyword evidence="9" id="KW-0479">Metal-binding</keyword>
<proteinExistence type="inferred from homology"/>
<name>A0A1W0WIB0_HYPEX</name>
<dbReference type="GO" id="GO:0006226">
    <property type="term" value="P:dUMP biosynthetic process"/>
    <property type="evidence" value="ECO:0007669"/>
    <property type="project" value="UniProtKB-UniRule"/>
</dbReference>
<dbReference type="OrthoDB" id="10018367at2759"/>
<evidence type="ECO:0000256" key="7">
    <source>
        <dbReference type="ARBA" id="ARBA00047686"/>
    </source>
</evidence>
<dbReference type="Gene3D" id="2.70.40.10">
    <property type="match status" value="1"/>
</dbReference>
<evidence type="ECO:0000313" key="12">
    <source>
        <dbReference type="EMBL" id="OQV14955.1"/>
    </source>
</evidence>
<keyword evidence="6 9" id="KW-0546">Nucleotide metabolism</keyword>
<dbReference type="GO" id="GO:0004170">
    <property type="term" value="F:dUTP diphosphatase activity"/>
    <property type="evidence" value="ECO:0007669"/>
    <property type="project" value="UniProtKB-UniRule"/>
</dbReference>
<accession>A0A1W0WIB0</accession>
<evidence type="ECO:0000313" key="13">
    <source>
        <dbReference type="Proteomes" id="UP000192578"/>
    </source>
</evidence>
<dbReference type="EMBL" id="MTYJ01000096">
    <property type="protein sequence ID" value="OQV14955.1"/>
    <property type="molecule type" value="Genomic_DNA"/>
</dbReference>
<keyword evidence="5 9" id="KW-0460">Magnesium</keyword>
<dbReference type="CDD" id="cd07557">
    <property type="entry name" value="trimeric_dUTPase"/>
    <property type="match status" value="1"/>
</dbReference>
<dbReference type="UniPathway" id="UPA00610">
    <property type="reaction ID" value="UER00666"/>
</dbReference>
<protein>
    <recommendedName>
        <fullName evidence="9">Deoxyuridine 5'-triphosphate nucleotidohydrolase</fullName>
        <shortName evidence="9">dUTPase</shortName>
        <ecNumber evidence="9">3.6.1.23</ecNumber>
    </recommendedName>
    <alternativeName>
        <fullName evidence="9">dUTP pyrophosphatase</fullName>
    </alternativeName>
</protein>
<dbReference type="InterPro" id="IPR033704">
    <property type="entry name" value="dUTPase_trimeric"/>
</dbReference>
<comment type="pathway">
    <text evidence="2 9">Pyrimidine metabolism; dUMP biosynthesis; dUMP from dCTP (dUTP route): step 2/2.</text>
</comment>
<dbReference type="EC" id="3.6.1.23" evidence="9"/>
<evidence type="ECO:0000256" key="6">
    <source>
        <dbReference type="ARBA" id="ARBA00023080"/>
    </source>
</evidence>
<comment type="caution">
    <text evidence="12">The sequence shown here is derived from an EMBL/GenBank/DDBJ whole genome shotgun (WGS) entry which is preliminary data.</text>
</comment>
<dbReference type="InterPro" id="IPR008181">
    <property type="entry name" value="dUTPase"/>
</dbReference>
<feature type="region of interest" description="Disordered" evidence="10">
    <location>
        <begin position="179"/>
        <end position="235"/>
    </location>
</feature>
<evidence type="ECO:0000256" key="1">
    <source>
        <dbReference type="ARBA" id="ARBA00001946"/>
    </source>
</evidence>
<comment type="function">
    <text evidence="8">Catalyzes the cleavage of 2'-deoxyuridine 5'-triphosphate (dUTP) into 2'-deoxyuridine 5'-monophosphate (dUMP) and inorganic pyrophosphate and through its action efficiently prevents uracil misincorporation into DNA and at the same time provides dUMP, the substrate for de novo thymidylate biosynthesis. Inhibits peroxisome proliferator-activated receptor (PPAR) activity by binding of its N-terminal to PPAR, preventing the latter's dimerization with retinoid X receptor. Essential for embryonic development.</text>
</comment>
<dbReference type="NCBIfam" id="NF001862">
    <property type="entry name" value="PRK00601.1"/>
    <property type="match status" value="1"/>
</dbReference>
<evidence type="ECO:0000256" key="10">
    <source>
        <dbReference type="SAM" id="MobiDB-lite"/>
    </source>
</evidence>
<dbReference type="GO" id="GO:0000287">
    <property type="term" value="F:magnesium ion binding"/>
    <property type="evidence" value="ECO:0007669"/>
    <property type="project" value="UniProtKB-UniRule"/>
</dbReference>
<keyword evidence="13" id="KW-1185">Reference proteome</keyword>
<gene>
    <name evidence="12" type="ORF">BV898_10859</name>
</gene>
<feature type="domain" description="dUTPase-like" evidence="11">
    <location>
        <begin position="22"/>
        <end position="148"/>
    </location>
</feature>
<dbReference type="GO" id="GO:0046081">
    <property type="term" value="P:dUTP catabolic process"/>
    <property type="evidence" value="ECO:0007669"/>
    <property type="project" value="UniProtKB-UniRule"/>
</dbReference>
<evidence type="ECO:0000256" key="3">
    <source>
        <dbReference type="ARBA" id="ARBA00006581"/>
    </source>
</evidence>
<reference evidence="13" key="1">
    <citation type="submission" date="2017-01" db="EMBL/GenBank/DDBJ databases">
        <title>Comparative genomics of anhydrobiosis in the tardigrade Hypsibius dujardini.</title>
        <authorList>
            <person name="Yoshida Y."/>
            <person name="Koutsovoulos G."/>
            <person name="Laetsch D."/>
            <person name="Stevens L."/>
            <person name="Kumar S."/>
            <person name="Horikawa D."/>
            <person name="Ishino K."/>
            <person name="Komine S."/>
            <person name="Tomita M."/>
            <person name="Blaxter M."/>
            <person name="Arakawa K."/>
        </authorList>
    </citation>
    <scope>NUCLEOTIDE SEQUENCE [LARGE SCALE GENOMIC DNA]</scope>
    <source>
        <strain evidence="13">Z151</strain>
    </source>
</reference>
<evidence type="ECO:0000256" key="9">
    <source>
        <dbReference type="RuleBase" id="RU367024"/>
    </source>
</evidence>
<evidence type="ECO:0000259" key="11">
    <source>
        <dbReference type="Pfam" id="PF00692"/>
    </source>
</evidence>
<evidence type="ECO:0000256" key="2">
    <source>
        <dbReference type="ARBA" id="ARBA00005142"/>
    </source>
</evidence>
<comment type="catalytic activity">
    <reaction evidence="7 9">
        <text>dUTP + H2O = dUMP + diphosphate + H(+)</text>
        <dbReference type="Rhea" id="RHEA:10248"/>
        <dbReference type="ChEBI" id="CHEBI:15377"/>
        <dbReference type="ChEBI" id="CHEBI:15378"/>
        <dbReference type="ChEBI" id="CHEBI:33019"/>
        <dbReference type="ChEBI" id="CHEBI:61555"/>
        <dbReference type="ChEBI" id="CHEBI:246422"/>
        <dbReference type="EC" id="3.6.1.23"/>
    </reaction>
</comment>
<evidence type="ECO:0000256" key="4">
    <source>
        <dbReference type="ARBA" id="ARBA00022801"/>
    </source>
</evidence>
<dbReference type="SUPFAM" id="SSF51283">
    <property type="entry name" value="dUTPase-like"/>
    <property type="match status" value="1"/>
</dbReference>
<comment type="similarity">
    <text evidence="3 9">Belongs to the dUTPase family.</text>
</comment>
<dbReference type="InterPro" id="IPR029054">
    <property type="entry name" value="dUTPase-like"/>
</dbReference>
<dbReference type="PANTHER" id="PTHR11241">
    <property type="entry name" value="DEOXYURIDINE 5'-TRIPHOSPHATE NUCLEOTIDOHYDROLASE"/>
    <property type="match status" value="1"/>
</dbReference>
<evidence type="ECO:0000256" key="5">
    <source>
        <dbReference type="ARBA" id="ARBA00022842"/>
    </source>
</evidence>
<comment type="cofactor">
    <cofactor evidence="1 9">
        <name>Mg(2+)</name>
        <dbReference type="ChEBI" id="CHEBI:18420"/>
    </cofactor>
</comment>